<feature type="domain" description="BTB" evidence="1">
    <location>
        <begin position="15"/>
        <end position="77"/>
    </location>
</feature>
<dbReference type="Pfam" id="PF00651">
    <property type="entry name" value="BTB"/>
    <property type="match status" value="1"/>
</dbReference>
<evidence type="ECO:0000313" key="3">
    <source>
        <dbReference type="Proteomes" id="UP001215280"/>
    </source>
</evidence>
<dbReference type="EMBL" id="JARJLG010000055">
    <property type="protein sequence ID" value="KAJ7758558.1"/>
    <property type="molecule type" value="Genomic_DNA"/>
</dbReference>
<keyword evidence="3" id="KW-1185">Reference proteome</keyword>
<dbReference type="InterPro" id="IPR000210">
    <property type="entry name" value="BTB/POZ_dom"/>
</dbReference>
<dbReference type="InterPro" id="IPR011333">
    <property type="entry name" value="SKP1/BTB/POZ_sf"/>
</dbReference>
<dbReference type="SUPFAM" id="SSF54695">
    <property type="entry name" value="POZ domain"/>
    <property type="match status" value="1"/>
</dbReference>
<sequence length="298" mass="32848">MATIAASPYDDPSQADFILRSSNNVNFFVHRLLLALVSPVFKDMFAMPQPERTTVAEPHPLIPVAEDSETLHRILTWCDPRVSPVIGTLEEIQVVLQVADKYCIESVTKRVGEMLAFGVEGLCPSGSGSVRVYAIAIRYRLDALARKAARCSLDAKWEDLMNEDAPELAHVPGSALHRLQQYRLRCGAVAKKAAVDWTWILDATGVVSECPTCASGLPPRHWSKWWIQYMTIAGDELYRNPSGATITPELANIPLAHLGSCTDCGRAQGETCRALVRFNKAFVKEIDRAVGEVLFVAL</sequence>
<dbReference type="AlphaFoldDB" id="A0AAD7J8M7"/>
<evidence type="ECO:0000313" key="2">
    <source>
        <dbReference type="EMBL" id="KAJ7758558.1"/>
    </source>
</evidence>
<dbReference type="SMART" id="SM00225">
    <property type="entry name" value="BTB"/>
    <property type="match status" value="1"/>
</dbReference>
<proteinExistence type="predicted"/>
<gene>
    <name evidence="2" type="ORF">DFH07DRAFT_818525</name>
</gene>
<dbReference type="Gene3D" id="3.30.710.10">
    <property type="entry name" value="Potassium Channel Kv1.1, Chain A"/>
    <property type="match status" value="1"/>
</dbReference>
<comment type="caution">
    <text evidence="2">The sequence shown here is derived from an EMBL/GenBank/DDBJ whole genome shotgun (WGS) entry which is preliminary data.</text>
</comment>
<dbReference type="Proteomes" id="UP001215280">
    <property type="component" value="Unassembled WGS sequence"/>
</dbReference>
<dbReference type="CDD" id="cd18186">
    <property type="entry name" value="BTB_POZ_ZBTB_KLHL-like"/>
    <property type="match status" value="1"/>
</dbReference>
<name>A0AAD7J8M7_9AGAR</name>
<evidence type="ECO:0000259" key="1">
    <source>
        <dbReference type="PROSITE" id="PS50097"/>
    </source>
</evidence>
<organism evidence="2 3">
    <name type="scientific">Mycena maculata</name>
    <dbReference type="NCBI Taxonomy" id="230809"/>
    <lineage>
        <taxon>Eukaryota</taxon>
        <taxon>Fungi</taxon>
        <taxon>Dikarya</taxon>
        <taxon>Basidiomycota</taxon>
        <taxon>Agaricomycotina</taxon>
        <taxon>Agaricomycetes</taxon>
        <taxon>Agaricomycetidae</taxon>
        <taxon>Agaricales</taxon>
        <taxon>Marasmiineae</taxon>
        <taxon>Mycenaceae</taxon>
        <taxon>Mycena</taxon>
    </lineage>
</organism>
<accession>A0AAD7J8M7</accession>
<feature type="non-terminal residue" evidence="2">
    <location>
        <position position="1"/>
    </location>
</feature>
<reference evidence="2" key="1">
    <citation type="submission" date="2023-03" db="EMBL/GenBank/DDBJ databases">
        <title>Massive genome expansion in bonnet fungi (Mycena s.s.) driven by repeated elements and novel gene families across ecological guilds.</title>
        <authorList>
            <consortium name="Lawrence Berkeley National Laboratory"/>
            <person name="Harder C.B."/>
            <person name="Miyauchi S."/>
            <person name="Viragh M."/>
            <person name="Kuo A."/>
            <person name="Thoen E."/>
            <person name="Andreopoulos B."/>
            <person name="Lu D."/>
            <person name="Skrede I."/>
            <person name="Drula E."/>
            <person name="Henrissat B."/>
            <person name="Morin E."/>
            <person name="Kohler A."/>
            <person name="Barry K."/>
            <person name="LaButti K."/>
            <person name="Morin E."/>
            <person name="Salamov A."/>
            <person name="Lipzen A."/>
            <person name="Mereny Z."/>
            <person name="Hegedus B."/>
            <person name="Baldrian P."/>
            <person name="Stursova M."/>
            <person name="Weitz H."/>
            <person name="Taylor A."/>
            <person name="Grigoriev I.V."/>
            <person name="Nagy L.G."/>
            <person name="Martin F."/>
            <person name="Kauserud H."/>
        </authorList>
    </citation>
    <scope>NUCLEOTIDE SEQUENCE</scope>
    <source>
        <strain evidence="2">CBHHK188m</strain>
    </source>
</reference>
<dbReference type="PROSITE" id="PS50097">
    <property type="entry name" value="BTB"/>
    <property type="match status" value="1"/>
</dbReference>
<protein>
    <recommendedName>
        <fullName evidence="1">BTB domain-containing protein</fullName>
    </recommendedName>
</protein>